<evidence type="ECO:0000256" key="2">
    <source>
        <dbReference type="ARBA" id="ARBA00023004"/>
    </source>
</evidence>
<dbReference type="PANTHER" id="PTHR43122">
    <property type="entry name" value="FERREDOXIN SUBUNIT OF PYRUVATE:FLAVODOXIN OXIDOREDUCTASE-RELATED"/>
    <property type="match status" value="1"/>
</dbReference>
<dbReference type="GO" id="GO:0046872">
    <property type="term" value="F:metal ion binding"/>
    <property type="evidence" value="ECO:0007669"/>
    <property type="project" value="UniProtKB-KW"/>
</dbReference>
<dbReference type="InterPro" id="IPR017896">
    <property type="entry name" value="4Fe4S_Fe-S-bd"/>
</dbReference>
<dbReference type="InterPro" id="IPR029039">
    <property type="entry name" value="Flavoprotein-like_sf"/>
</dbReference>
<feature type="domain" description="4Fe-4S ferredoxin-type" evidence="5">
    <location>
        <begin position="190"/>
        <end position="219"/>
    </location>
</feature>
<keyword evidence="3" id="KW-0411">Iron-sulfur</keyword>
<dbReference type="GO" id="GO:0016651">
    <property type="term" value="F:oxidoreductase activity, acting on NAD(P)H"/>
    <property type="evidence" value="ECO:0007669"/>
    <property type="project" value="UniProtKB-ARBA"/>
</dbReference>
<dbReference type="Pfam" id="PF12724">
    <property type="entry name" value="Flavodoxin_5"/>
    <property type="match status" value="1"/>
</dbReference>
<dbReference type="KEGG" id="cint:HZF06_23625"/>
<dbReference type="SUPFAM" id="SSF52218">
    <property type="entry name" value="Flavoproteins"/>
    <property type="match status" value="1"/>
</dbReference>
<dbReference type="InterPro" id="IPR017900">
    <property type="entry name" value="4Fe4S_Fe_S_CS"/>
</dbReference>
<evidence type="ECO:0000256" key="3">
    <source>
        <dbReference type="ARBA" id="ARBA00023014"/>
    </source>
</evidence>
<dbReference type="Gene3D" id="3.40.50.360">
    <property type="match status" value="1"/>
</dbReference>
<accession>A0A7D6VPM4</accession>
<evidence type="ECO:0000313" key="7">
    <source>
        <dbReference type="Proteomes" id="UP000512286"/>
    </source>
</evidence>
<feature type="domain" description="4Fe-4S ferredoxin-type" evidence="5">
    <location>
        <begin position="220"/>
        <end position="248"/>
    </location>
</feature>
<dbReference type="Proteomes" id="UP000512286">
    <property type="component" value="Chromosome"/>
</dbReference>
<evidence type="ECO:0000313" key="6">
    <source>
        <dbReference type="EMBL" id="QLY79967.1"/>
    </source>
</evidence>
<evidence type="ECO:0000256" key="1">
    <source>
        <dbReference type="ARBA" id="ARBA00022723"/>
    </source>
</evidence>
<dbReference type="InterPro" id="IPR026816">
    <property type="entry name" value="Flavodoxin_dom"/>
</dbReference>
<evidence type="ECO:0000259" key="4">
    <source>
        <dbReference type="PROSITE" id="PS50902"/>
    </source>
</evidence>
<dbReference type="InterPro" id="IPR047964">
    <property type="entry name" value="EFR1-like"/>
</dbReference>
<reference evidence="6 7" key="1">
    <citation type="submission" date="2020-07" db="EMBL/GenBank/DDBJ databases">
        <title>Electron transfer.</title>
        <authorList>
            <person name="Huang L."/>
            <person name="Liu X."/>
            <person name="Zhou S."/>
        </authorList>
    </citation>
    <scope>NUCLEOTIDE SEQUENCE [LARGE SCALE GENOMIC DNA]</scope>
    <source>
        <strain evidence="6 7">Lx1</strain>
    </source>
</reference>
<dbReference type="PANTHER" id="PTHR43122:SF1">
    <property type="entry name" value="IRON-SULFUR-BINDING PROTEIN"/>
    <property type="match status" value="1"/>
</dbReference>
<dbReference type="PROSITE" id="PS51379">
    <property type="entry name" value="4FE4S_FER_2"/>
    <property type="match status" value="2"/>
</dbReference>
<keyword evidence="2" id="KW-0408">Iron</keyword>
<name>A0A7D6VPM4_9CLOT</name>
<organism evidence="6 7">
    <name type="scientific">Clostridium intestinale</name>
    <dbReference type="NCBI Taxonomy" id="36845"/>
    <lineage>
        <taxon>Bacteria</taxon>
        <taxon>Bacillati</taxon>
        <taxon>Bacillota</taxon>
        <taxon>Clostridia</taxon>
        <taxon>Eubacteriales</taxon>
        <taxon>Clostridiaceae</taxon>
        <taxon>Clostridium</taxon>
    </lineage>
</organism>
<protein>
    <submittedName>
        <fullName evidence="6">4Fe-4S binding protein</fullName>
    </submittedName>
</protein>
<dbReference type="Pfam" id="PF13187">
    <property type="entry name" value="Fer4_9"/>
    <property type="match status" value="1"/>
</dbReference>
<proteinExistence type="predicted"/>
<dbReference type="NCBIfam" id="NF038196">
    <property type="entry name" value="ferrodoxin_EFR1"/>
    <property type="match status" value="1"/>
</dbReference>
<dbReference type="EMBL" id="CP059378">
    <property type="protein sequence ID" value="QLY79967.1"/>
    <property type="molecule type" value="Genomic_DNA"/>
</dbReference>
<dbReference type="PROSITE" id="PS00198">
    <property type="entry name" value="4FE4S_FER_1"/>
    <property type="match status" value="1"/>
</dbReference>
<keyword evidence="1" id="KW-0479">Metal-binding</keyword>
<dbReference type="InterPro" id="IPR008254">
    <property type="entry name" value="Flavodoxin/NO_synth"/>
</dbReference>
<gene>
    <name evidence="6" type="ORF">HZF06_23625</name>
</gene>
<dbReference type="PROSITE" id="PS50902">
    <property type="entry name" value="FLAVODOXIN_LIKE"/>
    <property type="match status" value="1"/>
</dbReference>
<dbReference type="GO" id="GO:0010181">
    <property type="term" value="F:FMN binding"/>
    <property type="evidence" value="ECO:0007669"/>
    <property type="project" value="InterPro"/>
</dbReference>
<dbReference type="GO" id="GO:0051536">
    <property type="term" value="F:iron-sulfur cluster binding"/>
    <property type="evidence" value="ECO:0007669"/>
    <property type="project" value="UniProtKB-KW"/>
</dbReference>
<dbReference type="SUPFAM" id="SSF54862">
    <property type="entry name" value="4Fe-4S ferredoxins"/>
    <property type="match status" value="1"/>
</dbReference>
<dbReference type="Gene3D" id="3.30.70.20">
    <property type="match status" value="1"/>
</dbReference>
<dbReference type="AlphaFoldDB" id="A0A7D6VPM4"/>
<feature type="domain" description="Flavodoxin-like" evidence="4">
    <location>
        <begin position="11"/>
        <end position="160"/>
    </location>
</feature>
<evidence type="ECO:0000259" key="5">
    <source>
        <dbReference type="PROSITE" id="PS51379"/>
    </source>
</evidence>
<sequence>MKTISEIGGIGMIFYFSATGNSKYVAESVAKELSTCTVDIVKCIDDNSFEYNFEENEAVGIVAPTYFWGIPKNVKEFLTKVAMQGHIYLFYISTYGTTTGQSGNMADKFLKESGQHIDAMFSIRMPDVWTPHFDLSDREKVKARNNSAEAEIVEVINKVKRRVTGNHMRNKMPMFAARISYSMYGNQSKTSHFVLEDSCVGCGYCAKKCPANVIEMKENKPVWVKKQCIMCLGCLHRCPKFAIQYGKNTKKHGQYLNPNTKV</sequence>